<gene>
    <name evidence="3" type="ORF">PMAYCL1PPCAC_19115</name>
</gene>
<name>A0AAN5CQV7_9BILA</name>
<dbReference type="EMBL" id="BTRK01000004">
    <property type="protein sequence ID" value="GMR48920.1"/>
    <property type="molecule type" value="Genomic_DNA"/>
</dbReference>
<dbReference type="AlphaFoldDB" id="A0AAN5CQV7"/>
<feature type="chain" id="PRO_5042942460" evidence="2">
    <location>
        <begin position="16"/>
        <end position="173"/>
    </location>
</feature>
<reference evidence="4" key="1">
    <citation type="submission" date="2022-10" db="EMBL/GenBank/DDBJ databases">
        <title>Genome assembly of Pristionchus species.</title>
        <authorList>
            <person name="Yoshida K."/>
            <person name="Sommer R.J."/>
        </authorList>
    </citation>
    <scope>NUCLEOTIDE SEQUENCE [LARGE SCALE GENOMIC DNA]</scope>
    <source>
        <strain evidence="4">RS5460</strain>
    </source>
</reference>
<dbReference type="PANTHER" id="PTHR21679:SF5">
    <property type="entry name" value="DOMAIN OF UNKNOWN FUNCTION DB DOMAIN-CONTAINING PROTEIN"/>
    <property type="match status" value="1"/>
</dbReference>
<feature type="region of interest" description="Disordered" evidence="1">
    <location>
        <begin position="71"/>
        <end position="107"/>
    </location>
</feature>
<sequence>HLVVTTTVLLSTVVADPFNLPPLDCGRINVAFCCTSRIRALCPTECAGVPCGPSFYHTLFSTDGDTGGLVVGSGGGPPEWSFQNGKFREEQGGGKPLAIPGEVSNNKDGDATILTPSKAKPFESATTILPALGTQSPYFSGVTVFPTLIPDTYAQSTPGATTPYAPPPPSPSP</sequence>
<evidence type="ECO:0000313" key="4">
    <source>
        <dbReference type="Proteomes" id="UP001328107"/>
    </source>
</evidence>
<proteinExistence type="predicted"/>
<evidence type="ECO:0000256" key="1">
    <source>
        <dbReference type="SAM" id="MobiDB-lite"/>
    </source>
</evidence>
<evidence type="ECO:0000256" key="2">
    <source>
        <dbReference type="SAM" id="SignalP"/>
    </source>
</evidence>
<protein>
    <submittedName>
        <fullName evidence="3">Uncharacterized protein</fullName>
    </submittedName>
</protein>
<dbReference type="PANTHER" id="PTHR21679">
    <property type="entry name" value="DOMAIN OF UNKNOWN FUNCTION DB DOMAIN-CONTAINING PROTEIN-RELATED"/>
    <property type="match status" value="1"/>
</dbReference>
<keyword evidence="2" id="KW-0732">Signal</keyword>
<feature type="non-terminal residue" evidence="3">
    <location>
        <position position="173"/>
    </location>
</feature>
<keyword evidence="4" id="KW-1185">Reference proteome</keyword>
<feature type="non-terminal residue" evidence="3">
    <location>
        <position position="1"/>
    </location>
</feature>
<evidence type="ECO:0000313" key="3">
    <source>
        <dbReference type="EMBL" id="GMR48920.1"/>
    </source>
</evidence>
<feature type="compositionally biased region" description="Pro residues" evidence="1">
    <location>
        <begin position="164"/>
        <end position="173"/>
    </location>
</feature>
<feature type="region of interest" description="Disordered" evidence="1">
    <location>
        <begin position="151"/>
        <end position="173"/>
    </location>
</feature>
<feature type="signal peptide" evidence="2">
    <location>
        <begin position="1"/>
        <end position="15"/>
    </location>
</feature>
<dbReference type="Proteomes" id="UP001328107">
    <property type="component" value="Unassembled WGS sequence"/>
</dbReference>
<accession>A0AAN5CQV7</accession>
<comment type="caution">
    <text evidence="3">The sequence shown here is derived from an EMBL/GenBank/DDBJ whole genome shotgun (WGS) entry which is preliminary data.</text>
</comment>
<organism evidence="3 4">
    <name type="scientific">Pristionchus mayeri</name>
    <dbReference type="NCBI Taxonomy" id="1317129"/>
    <lineage>
        <taxon>Eukaryota</taxon>
        <taxon>Metazoa</taxon>
        <taxon>Ecdysozoa</taxon>
        <taxon>Nematoda</taxon>
        <taxon>Chromadorea</taxon>
        <taxon>Rhabditida</taxon>
        <taxon>Rhabditina</taxon>
        <taxon>Diplogasteromorpha</taxon>
        <taxon>Diplogasteroidea</taxon>
        <taxon>Neodiplogasteridae</taxon>
        <taxon>Pristionchus</taxon>
    </lineage>
</organism>